<dbReference type="GO" id="GO:0016747">
    <property type="term" value="F:acyltransferase activity, transferring groups other than amino-acyl groups"/>
    <property type="evidence" value="ECO:0007669"/>
    <property type="project" value="InterPro"/>
</dbReference>
<dbReference type="Gene3D" id="3.40.630.30">
    <property type="match status" value="1"/>
</dbReference>
<reference evidence="5" key="2">
    <citation type="submission" date="2022-04" db="EMBL/GenBank/DDBJ databases">
        <title>Sequencing and genomic assembly of Halococcus dombrowskii.</title>
        <authorList>
            <person name="Lim S.W."/>
            <person name="MacLea K.S."/>
        </authorList>
    </citation>
    <scope>NUCLEOTIDE SEQUENCE</scope>
    <source>
        <strain evidence="5">H4</strain>
    </source>
</reference>
<evidence type="ECO:0000313" key="7">
    <source>
        <dbReference type="Proteomes" id="UP001500962"/>
    </source>
</evidence>
<dbReference type="SUPFAM" id="SSF55729">
    <property type="entry name" value="Acyl-CoA N-acyltransferases (Nat)"/>
    <property type="match status" value="1"/>
</dbReference>
<dbReference type="InterPro" id="IPR050832">
    <property type="entry name" value="Bact_Acetyltransf"/>
</dbReference>
<evidence type="ECO:0000313" key="6">
    <source>
        <dbReference type="Proteomes" id="UP000830542"/>
    </source>
</evidence>
<keyword evidence="2" id="KW-0012">Acyltransferase</keyword>
<dbReference type="AlphaFoldDB" id="A0AAV3SIG4"/>
<dbReference type="InterPro" id="IPR016181">
    <property type="entry name" value="Acyl_CoA_acyltransferase"/>
</dbReference>
<keyword evidence="1" id="KW-0808">Transferase</keyword>
<sequence>MTIETPDTTAAGEIAELWVELARDQRAFGSHLRAEPNRATIREAIVRDIIAGGLLVAREDGVIVGFVMFGPESERFEQDVSRGIVRNIVVRSERRNEGIGAELLAAAERELAAAGFDAVALSTLAANEAARRFYTRAGYEPHRIDFEKSLESDSDKSGRG</sequence>
<reference evidence="4" key="1">
    <citation type="journal article" date="2014" name="Int. J. Syst. Evol. Microbiol.">
        <title>Complete genome sequence of Corynebacterium casei LMG S-19264T (=DSM 44701T), isolated from a smear-ripened cheese.</title>
        <authorList>
            <consortium name="US DOE Joint Genome Institute (JGI-PGF)"/>
            <person name="Walter F."/>
            <person name="Albersmeier A."/>
            <person name="Kalinowski J."/>
            <person name="Ruckert C."/>
        </authorList>
    </citation>
    <scope>NUCLEOTIDE SEQUENCE</scope>
    <source>
        <strain evidence="4">JCM 12289</strain>
    </source>
</reference>
<dbReference type="KEGG" id="hdo:MUK72_04380"/>
<dbReference type="EMBL" id="BAAADN010000046">
    <property type="protein sequence ID" value="GAA0469657.1"/>
    <property type="molecule type" value="Genomic_DNA"/>
</dbReference>
<dbReference type="PANTHER" id="PTHR43877">
    <property type="entry name" value="AMINOALKYLPHOSPHONATE N-ACETYLTRANSFERASE-RELATED-RELATED"/>
    <property type="match status" value="1"/>
</dbReference>
<organism evidence="4 7">
    <name type="scientific">Halococcus dombrowskii</name>
    <dbReference type="NCBI Taxonomy" id="179637"/>
    <lineage>
        <taxon>Archaea</taxon>
        <taxon>Methanobacteriati</taxon>
        <taxon>Methanobacteriota</taxon>
        <taxon>Stenosarchaea group</taxon>
        <taxon>Halobacteria</taxon>
        <taxon>Halobacteriales</taxon>
        <taxon>Halococcaceae</taxon>
        <taxon>Halococcus</taxon>
    </lineage>
</organism>
<dbReference type="GeneID" id="71761058"/>
<evidence type="ECO:0000313" key="4">
    <source>
        <dbReference type="EMBL" id="GAA0469657.1"/>
    </source>
</evidence>
<accession>A0AAV3SIG4</accession>
<evidence type="ECO:0000313" key="5">
    <source>
        <dbReference type="EMBL" id="UOO95947.1"/>
    </source>
</evidence>
<feature type="domain" description="N-acetyltransferase" evidence="3">
    <location>
        <begin position="1"/>
        <end position="160"/>
    </location>
</feature>
<dbReference type="PANTHER" id="PTHR43877:SF2">
    <property type="entry name" value="AMINOALKYLPHOSPHONATE N-ACETYLTRANSFERASE-RELATED"/>
    <property type="match status" value="1"/>
</dbReference>
<dbReference type="Proteomes" id="UP000830542">
    <property type="component" value="Chromosome"/>
</dbReference>
<dbReference type="Proteomes" id="UP001500962">
    <property type="component" value="Unassembled WGS sequence"/>
</dbReference>
<dbReference type="EMBL" id="CP095005">
    <property type="protein sequence ID" value="UOO95947.1"/>
    <property type="molecule type" value="Genomic_DNA"/>
</dbReference>
<reference evidence="4" key="3">
    <citation type="submission" date="2023-12" db="EMBL/GenBank/DDBJ databases">
        <authorList>
            <person name="Sun Q."/>
            <person name="Inoue M."/>
        </authorList>
    </citation>
    <scope>NUCLEOTIDE SEQUENCE</scope>
    <source>
        <strain evidence="4">JCM 12289</strain>
    </source>
</reference>
<dbReference type="InterPro" id="IPR000182">
    <property type="entry name" value="GNAT_dom"/>
</dbReference>
<evidence type="ECO:0000256" key="2">
    <source>
        <dbReference type="ARBA" id="ARBA00023315"/>
    </source>
</evidence>
<proteinExistence type="predicted"/>
<evidence type="ECO:0000256" key="1">
    <source>
        <dbReference type="ARBA" id="ARBA00022679"/>
    </source>
</evidence>
<protein>
    <submittedName>
        <fullName evidence="4 5">N-acetyltransferase</fullName>
    </submittedName>
</protein>
<evidence type="ECO:0000259" key="3">
    <source>
        <dbReference type="PROSITE" id="PS51186"/>
    </source>
</evidence>
<keyword evidence="6" id="KW-1185">Reference proteome</keyword>
<gene>
    <name evidence="4" type="ORF">GCM10008985_28300</name>
    <name evidence="5" type="ORF">MUK72_04380</name>
</gene>
<name>A0AAV3SIG4_HALDO</name>
<dbReference type="PROSITE" id="PS51186">
    <property type="entry name" value="GNAT"/>
    <property type="match status" value="1"/>
</dbReference>
<dbReference type="Pfam" id="PF00583">
    <property type="entry name" value="Acetyltransf_1"/>
    <property type="match status" value="1"/>
</dbReference>
<dbReference type="RefSeq" id="WP_244704275.1">
    <property type="nucleotide sequence ID" value="NZ_BAAADN010000046.1"/>
</dbReference>